<dbReference type="GO" id="GO:0018667">
    <property type="term" value="F:cyclohexanone monooxygenase activity"/>
    <property type="evidence" value="ECO:0007669"/>
    <property type="project" value="UniProtKB-EC"/>
</dbReference>
<comment type="similarity">
    <text evidence="2">Belongs to the FAD-binding monooxygenase family.</text>
</comment>
<evidence type="ECO:0000313" key="7">
    <source>
        <dbReference type="EMBL" id="AKE38571.1"/>
    </source>
</evidence>
<dbReference type="EMBL" id="CP011311">
    <property type="protein sequence ID" value="AKE38571.1"/>
    <property type="molecule type" value="Genomic_DNA"/>
</dbReference>
<dbReference type="KEGG" id="ccj:UL81_02950"/>
<evidence type="ECO:0000313" key="8">
    <source>
        <dbReference type="Proteomes" id="UP000033566"/>
    </source>
</evidence>
<dbReference type="InterPro" id="IPR036188">
    <property type="entry name" value="FAD/NAD-bd_sf"/>
</dbReference>
<accession>A0A0F6TAG1</accession>
<dbReference type="STRING" id="161896.UL81_02950"/>
<keyword evidence="8" id="KW-1185">Reference proteome</keyword>
<dbReference type="InterPro" id="IPR020946">
    <property type="entry name" value="Flavin_mOase-like"/>
</dbReference>
<dbReference type="InterPro" id="IPR050775">
    <property type="entry name" value="FAD-binding_Monooxygenases"/>
</dbReference>
<gene>
    <name evidence="7" type="ORF">UL81_02950</name>
</gene>
<comment type="cofactor">
    <cofactor evidence="1">
        <name>FAD</name>
        <dbReference type="ChEBI" id="CHEBI:57692"/>
    </cofactor>
</comment>
<dbReference type="GO" id="GO:0050660">
    <property type="term" value="F:flavin adenine dinucleotide binding"/>
    <property type="evidence" value="ECO:0007669"/>
    <property type="project" value="InterPro"/>
</dbReference>
<keyword evidence="3" id="KW-0285">Flavoprotein</keyword>
<evidence type="ECO:0000256" key="4">
    <source>
        <dbReference type="ARBA" id="ARBA00022827"/>
    </source>
</evidence>
<dbReference type="Proteomes" id="UP000033566">
    <property type="component" value="Chromosome"/>
</dbReference>
<dbReference type="PATRIC" id="fig|161896.4.peg.581"/>
<evidence type="ECO:0000256" key="2">
    <source>
        <dbReference type="ARBA" id="ARBA00010139"/>
    </source>
</evidence>
<protein>
    <submittedName>
        <fullName evidence="7">Putative flavoprotein involved in K+ transport</fullName>
        <ecNumber evidence="7">1.14.13.22</ecNumber>
    </submittedName>
</protein>
<keyword evidence="4" id="KW-0274">FAD</keyword>
<dbReference type="Pfam" id="PF00743">
    <property type="entry name" value="FMO-like"/>
    <property type="match status" value="1"/>
</dbReference>
<dbReference type="HOGENOM" id="CLU_006937_8_2_11"/>
<dbReference type="Gene3D" id="3.50.50.60">
    <property type="entry name" value="FAD/NAD(P)-binding domain"/>
    <property type="match status" value="2"/>
</dbReference>
<keyword evidence="6 7" id="KW-0560">Oxidoreductase</keyword>
<keyword evidence="5" id="KW-0521">NADP</keyword>
<dbReference type="OrthoDB" id="5168853at2"/>
<dbReference type="PANTHER" id="PTHR43098">
    <property type="entry name" value="L-ORNITHINE N(5)-MONOOXYGENASE-RELATED"/>
    <property type="match status" value="1"/>
</dbReference>
<dbReference type="GO" id="GO:0050661">
    <property type="term" value="F:NADP binding"/>
    <property type="evidence" value="ECO:0007669"/>
    <property type="project" value="InterPro"/>
</dbReference>
<dbReference type="SUPFAM" id="SSF51905">
    <property type="entry name" value="FAD/NAD(P)-binding domain"/>
    <property type="match status" value="1"/>
</dbReference>
<evidence type="ECO:0000256" key="6">
    <source>
        <dbReference type="ARBA" id="ARBA00023002"/>
    </source>
</evidence>
<dbReference type="Pfam" id="PF13450">
    <property type="entry name" value="NAD_binding_8"/>
    <property type="match status" value="1"/>
</dbReference>
<dbReference type="GO" id="GO:0004499">
    <property type="term" value="F:N,N-dimethylaniline monooxygenase activity"/>
    <property type="evidence" value="ECO:0007669"/>
    <property type="project" value="InterPro"/>
</dbReference>
<dbReference type="AlphaFoldDB" id="A0A0F6TAG1"/>
<proteinExistence type="inferred from homology"/>
<sequence>MAANQELKSRYEEERIKRLRAEGVGQFTNLEGVIDPEHQDPFKEVEDRAPVYDDVEFTFVGGGWAGLMTGARLKEAGINVRYVEKAGGFGGVWYWNRYPGLMCDTSSLIYLPFLEETKYTPTEFYAHGPEILEHANRIAKQYDLGENSLFHTRVTEVEWSEDKKRWIVRTARGDEFTTKFLALGLGALHVAKLPNFPGIEDFKGDWFHTSRWDYSVTGGSATEPMDKLKDKRVAVIGTGATSVQIVPELGRDAKELLVFQRTPTAVSARDNGPLHYDWLEEMQSEPGWQEKLYNHFLEWFEDWRFGSGILNEEHTPNWINDAWTNTGELVAGYLKEYKPKNKEEARKALYAADEELSGKVRARVDGIVKDEKTAEMLKAWYPFWCKRPGYHDEYLPTFNRDNVHLVDTDGKGVERITEKGIVANGKEYEVDVIIYATGFQYNRDLSRVPGVKIIGRDGLALDDFWEEGLQTLHGFQVNGYPNLFLQQSIQAAYLASNVPQNYIYASKAIRDLVSKARENGYETIEPTKDAQDKWVQFLEENSSPNDDPECTPGYYNNEGKAPGKREQRSVGYPYGPTAFFKYFENWREEGYDGLQFA</sequence>
<evidence type="ECO:0000256" key="5">
    <source>
        <dbReference type="ARBA" id="ARBA00022857"/>
    </source>
</evidence>
<organism evidence="7 8">
    <name type="scientific">Corynebacterium camporealensis</name>
    <dbReference type="NCBI Taxonomy" id="161896"/>
    <lineage>
        <taxon>Bacteria</taxon>
        <taxon>Bacillati</taxon>
        <taxon>Actinomycetota</taxon>
        <taxon>Actinomycetes</taxon>
        <taxon>Mycobacteriales</taxon>
        <taxon>Corynebacteriaceae</taxon>
        <taxon>Corynebacterium</taxon>
    </lineage>
</organism>
<name>A0A0F6TAG1_9CORY</name>
<dbReference type="EC" id="1.14.13.22" evidence="7"/>
<evidence type="ECO:0000256" key="1">
    <source>
        <dbReference type="ARBA" id="ARBA00001974"/>
    </source>
</evidence>
<evidence type="ECO:0000256" key="3">
    <source>
        <dbReference type="ARBA" id="ARBA00022630"/>
    </source>
</evidence>
<dbReference type="PANTHER" id="PTHR43098:SF2">
    <property type="entry name" value="FAD-BINDING MONOOXYGENASE AUSB-RELATED"/>
    <property type="match status" value="1"/>
</dbReference>
<dbReference type="RefSeq" id="WP_035106836.1">
    <property type="nucleotide sequence ID" value="NZ_CP011311.1"/>
</dbReference>
<reference evidence="7 8" key="1">
    <citation type="journal article" date="2015" name="Genome Announc.">
        <title>Complete Genome Sequence of Corynebacterium camporealensis DSM 44610, Isolated from the Milk of a Manchega Sheep with Subclinical Mastitis.</title>
        <authorList>
            <person name="Ruckert C."/>
            <person name="Albersmeier A."/>
            <person name="Winkler A."/>
            <person name="Tauch A."/>
        </authorList>
    </citation>
    <scope>NUCLEOTIDE SEQUENCE [LARGE SCALE GENOMIC DNA]</scope>
    <source>
        <strain evidence="7 8">DSM 44610</strain>
    </source>
</reference>